<feature type="compositionally biased region" description="Basic and acidic residues" evidence="5">
    <location>
        <begin position="124"/>
        <end position="137"/>
    </location>
</feature>
<evidence type="ECO:0000256" key="2">
    <source>
        <dbReference type="ARBA" id="ARBA00004286"/>
    </source>
</evidence>
<comment type="subcellular location">
    <subcellularLocation>
        <location evidence="2">Chromosome</location>
    </subcellularLocation>
    <subcellularLocation>
        <location evidence="1">Nucleus</location>
    </subcellularLocation>
</comment>
<dbReference type="GO" id="GO:0046982">
    <property type="term" value="F:protein heterodimerization activity"/>
    <property type="evidence" value="ECO:0007669"/>
    <property type="project" value="InterPro"/>
</dbReference>
<evidence type="ECO:0000313" key="7">
    <source>
        <dbReference type="EMBL" id="OCK81820.1"/>
    </source>
</evidence>
<organism evidence="7 8">
    <name type="scientific">Lepidopterella palustris CBS 459.81</name>
    <dbReference type="NCBI Taxonomy" id="1314670"/>
    <lineage>
        <taxon>Eukaryota</taxon>
        <taxon>Fungi</taxon>
        <taxon>Dikarya</taxon>
        <taxon>Ascomycota</taxon>
        <taxon>Pezizomycotina</taxon>
        <taxon>Dothideomycetes</taxon>
        <taxon>Pleosporomycetidae</taxon>
        <taxon>Mytilinidiales</taxon>
        <taxon>Argynnaceae</taxon>
        <taxon>Lepidopterella</taxon>
    </lineage>
</organism>
<dbReference type="GO" id="GO:0031297">
    <property type="term" value="P:replication fork processing"/>
    <property type="evidence" value="ECO:0007669"/>
    <property type="project" value="TreeGrafter"/>
</dbReference>
<evidence type="ECO:0000256" key="5">
    <source>
        <dbReference type="SAM" id="MobiDB-lite"/>
    </source>
</evidence>
<sequence>MSESQSERPRVAPRNSNANEAPADGETAYSNLRQLAGVIPNPSTPFRRASSAGAILGGQYSNRTPNVAIRTPGTAARTPRGGPATRPVPARRGPPTTPHAIRALRERANAARTPGQNRRRSGRMQRETPRDALRDLSRILARTTKPIQPSPQLEQTPRRNPALDDFDEGPDPVAPRLSMALDDMYEDDSIHEAPPRQSLLPDLPDDVDNNTIQSLEMGRRALSEDPRARFATRISERFADLNELGIDANSEFEIDGTFLNRRPTFDNEALLGDGDEDGEVFTEENTFEFRAFMDQESRRRSRQGDLNFTGPPDNDEPDEPTFRFTIPQRPRRPSPGAEAGGDERAVDEDGEYDDEGEAILAAQLGDYESDNAEVEADLQAYREESSAIDRSLLSPAPEVTKKPGRRRKELRTSKYGLEYPTFPPATVKRLAAGFMRSHGNGNTKISKETLAAIMQATDWFFEQAAEDLASYAEHAERKNIDESDVVTLMKRYVTGYLQMPERPLTRLPIDKGKSMQIQHHFPWHRSSSRGSFCRRYVWRLRRN</sequence>
<protein>
    <recommendedName>
        <fullName evidence="6">CENP-T/Histone H4 histone fold domain-containing protein</fullName>
    </recommendedName>
</protein>
<evidence type="ECO:0000259" key="6">
    <source>
        <dbReference type="Pfam" id="PF15511"/>
    </source>
</evidence>
<evidence type="ECO:0000256" key="1">
    <source>
        <dbReference type="ARBA" id="ARBA00004123"/>
    </source>
</evidence>
<feature type="compositionally biased region" description="Polar residues" evidence="5">
    <location>
        <begin position="145"/>
        <end position="155"/>
    </location>
</feature>
<reference evidence="7 8" key="1">
    <citation type="journal article" date="2016" name="Nat. Commun.">
        <title>Ectomycorrhizal ecology is imprinted in the genome of the dominant symbiotic fungus Cenococcum geophilum.</title>
        <authorList>
            <consortium name="DOE Joint Genome Institute"/>
            <person name="Peter M."/>
            <person name="Kohler A."/>
            <person name="Ohm R.A."/>
            <person name="Kuo A."/>
            <person name="Krutzmann J."/>
            <person name="Morin E."/>
            <person name="Arend M."/>
            <person name="Barry K.W."/>
            <person name="Binder M."/>
            <person name="Choi C."/>
            <person name="Clum A."/>
            <person name="Copeland A."/>
            <person name="Grisel N."/>
            <person name="Haridas S."/>
            <person name="Kipfer T."/>
            <person name="LaButti K."/>
            <person name="Lindquist E."/>
            <person name="Lipzen A."/>
            <person name="Maire R."/>
            <person name="Meier B."/>
            <person name="Mihaltcheva S."/>
            <person name="Molinier V."/>
            <person name="Murat C."/>
            <person name="Poggeler S."/>
            <person name="Quandt C.A."/>
            <person name="Sperisen C."/>
            <person name="Tritt A."/>
            <person name="Tisserant E."/>
            <person name="Crous P.W."/>
            <person name="Henrissat B."/>
            <person name="Nehls U."/>
            <person name="Egli S."/>
            <person name="Spatafora J.W."/>
            <person name="Grigoriev I.V."/>
            <person name="Martin F.M."/>
        </authorList>
    </citation>
    <scope>NUCLEOTIDE SEQUENCE [LARGE SCALE GENOMIC DNA]</scope>
    <source>
        <strain evidence="7 8">CBS 459.81</strain>
    </source>
</reference>
<evidence type="ECO:0000313" key="8">
    <source>
        <dbReference type="Proteomes" id="UP000250266"/>
    </source>
</evidence>
<accession>A0A8E2ED31</accession>
<dbReference type="PANTHER" id="PTHR22980">
    <property type="entry name" value="CORTISTATIN"/>
    <property type="match status" value="1"/>
</dbReference>
<keyword evidence="3" id="KW-0158">Chromosome</keyword>
<keyword evidence="8" id="KW-1185">Reference proteome</keyword>
<dbReference type="SUPFAM" id="SSF47113">
    <property type="entry name" value="Histone-fold"/>
    <property type="match status" value="1"/>
</dbReference>
<gene>
    <name evidence="7" type="ORF">K432DRAFT_391802</name>
</gene>
<dbReference type="EMBL" id="KV744907">
    <property type="protein sequence ID" value="OCK81820.1"/>
    <property type="molecule type" value="Genomic_DNA"/>
</dbReference>
<dbReference type="Gene3D" id="1.10.20.10">
    <property type="entry name" value="Histone, subunit A"/>
    <property type="match status" value="1"/>
</dbReference>
<keyword evidence="4" id="KW-0539">Nucleus</keyword>
<feature type="region of interest" description="Disordered" evidence="5">
    <location>
        <begin position="292"/>
        <end position="351"/>
    </location>
</feature>
<feature type="domain" description="CENP-T/Histone H4 histone fold" evidence="6">
    <location>
        <begin position="416"/>
        <end position="491"/>
    </location>
</feature>
<dbReference type="GO" id="GO:0000712">
    <property type="term" value="P:resolution of meiotic recombination intermediates"/>
    <property type="evidence" value="ECO:0007669"/>
    <property type="project" value="TreeGrafter"/>
</dbReference>
<dbReference type="InterPro" id="IPR009072">
    <property type="entry name" value="Histone-fold"/>
</dbReference>
<feature type="compositionally biased region" description="Basic and acidic residues" evidence="5">
    <location>
        <begin position="1"/>
        <end position="10"/>
    </location>
</feature>
<name>A0A8E2ED31_9PEZI</name>
<evidence type="ECO:0000256" key="4">
    <source>
        <dbReference type="ARBA" id="ARBA00023242"/>
    </source>
</evidence>
<dbReference type="Proteomes" id="UP000250266">
    <property type="component" value="Unassembled WGS sequence"/>
</dbReference>
<dbReference type="GO" id="GO:0005694">
    <property type="term" value="C:chromosome"/>
    <property type="evidence" value="ECO:0007669"/>
    <property type="project" value="UniProtKB-SubCell"/>
</dbReference>
<feature type="region of interest" description="Disordered" evidence="5">
    <location>
        <begin position="1"/>
        <end position="172"/>
    </location>
</feature>
<dbReference type="AlphaFoldDB" id="A0A8E2ED31"/>
<dbReference type="CDD" id="cd22920">
    <property type="entry name" value="HFD_CENP-T"/>
    <property type="match status" value="1"/>
</dbReference>
<proteinExistence type="predicted"/>
<evidence type="ECO:0000256" key="3">
    <source>
        <dbReference type="ARBA" id="ARBA00022454"/>
    </source>
</evidence>
<dbReference type="GO" id="GO:0003682">
    <property type="term" value="F:chromatin binding"/>
    <property type="evidence" value="ECO:0007669"/>
    <property type="project" value="TreeGrafter"/>
</dbReference>
<dbReference type="Pfam" id="PF15511">
    <property type="entry name" value="CENP-T_C"/>
    <property type="match status" value="1"/>
</dbReference>
<dbReference type="OrthoDB" id="10071681at2759"/>
<dbReference type="GO" id="GO:0071821">
    <property type="term" value="C:FANCM-MHF complex"/>
    <property type="evidence" value="ECO:0007669"/>
    <property type="project" value="TreeGrafter"/>
</dbReference>
<dbReference type="InterPro" id="IPR035425">
    <property type="entry name" value="CENP-T/H4_C"/>
</dbReference>
<dbReference type="PANTHER" id="PTHR22980:SF5">
    <property type="entry name" value="CENP-T_HISTONE H4 HISTONE FOLD DOMAIN-CONTAINING PROTEIN"/>
    <property type="match status" value="1"/>
</dbReference>